<proteinExistence type="predicted"/>
<gene>
    <name evidence="2" type="ORF">A9Y76_28445</name>
</gene>
<organism evidence="2 3">
    <name type="scientific">Ralstonia insidiosa</name>
    <dbReference type="NCBI Taxonomy" id="190721"/>
    <lineage>
        <taxon>Bacteria</taxon>
        <taxon>Pseudomonadati</taxon>
        <taxon>Pseudomonadota</taxon>
        <taxon>Betaproteobacteria</taxon>
        <taxon>Burkholderiales</taxon>
        <taxon>Burkholderiaceae</taxon>
        <taxon>Ralstonia</taxon>
    </lineage>
</organism>
<evidence type="ECO:0000313" key="3">
    <source>
        <dbReference type="Proteomes" id="UP000078572"/>
    </source>
</evidence>
<name>A0A192A809_9RALS</name>
<keyword evidence="1" id="KW-1133">Transmembrane helix</keyword>
<keyword evidence="2" id="KW-0614">Plasmid</keyword>
<sequence>MISLERDTYLMRQGREDARFGMPSRARDLQCVSEQLAYRRGYRKPDSVQVLKTIAVVSSVVALLAWALWGFSMQIEALKYGTAITLSPGWGNFCCFGSGVPFLITLLWHWCLPAER</sequence>
<keyword evidence="3" id="KW-1185">Reference proteome</keyword>
<geneLocation type="plasmid" evidence="3">
    <name>pri-1</name>
</geneLocation>
<keyword evidence="1" id="KW-0812">Transmembrane</keyword>
<feature type="transmembrane region" description="Helical" evidence="1">
    <location>
        <begin position="89"/>
        <end position="112"/>
    </location>
</feature>
<dbReference type="AlphaFoldDB" id="A0A192A809"/>
<dbReference type="EMBL" id="CP016024">
    <property type="protein sequence ID" value="ANJ76519.1"/>
    <property type="molecule type" value="Genomic_DNA"/>
</dbReference>
<protein>
    <submittedName>
        <fullName evidence="2">Uncharacterized protein</fullName>
    </submittedName>
</protein>
<dbReference type="Proteomes" id="UP000078572">
    <property type="component" value="Plasmid pRI-1"/>
</dbReference>
<accession>A0A192A809</accession>
<evidence type="ECO:0000313" key="2">
    <source>
        <dbReference type="EMBL" id="ANJ76519.1"/>
    </source>
</evidence>
<keyword evidence="1" id="KW-0472">Membrane</keyword>
<reference evidence="3" key="1">
    <citation type="submission" date="2016-06" db="EMBL/GenBank/DDBJ databases">
        <authorList>
            <person name="Xu Y."/>
            <person name="Nagy A."/>
            <person name="Yan X."/>
            <person name="Kim S.W."/>
            <person name="Haley B."/>
            <person name="Liu N.T."/>
            <person name="Nou X."/>
        </authorList>
    </citation>
    <scope>NUCLEOTIDE SEQUENCE [LARGE SCALE GENOMIC DNA]</scope>
    <source>
        <strain evidence="3">ATCC 49129</strain>
        <plasmid evidence="3">pri-1</plasmid>
    </source>
</reference>
<evidence type="ECO:0000256" key="1">
    <source>
        <dbReference type="SAM" id="Phobius"/>
    </source>
</evidence>
<feature type="transmembrane region" description="Helical" evidence="1">
    <location>
        <begin position="50"/>
        <end position="69"/>
    </location>
</feature>